<protein>
    <submittedName>
        <fullName evidence="2">Antitoxin component YwqK of YwqJK toxin-antitoxin module</fullName>
    </submittedName>
</protein>
<gene>
    <name evidence="2" type="ORF">B0I21_101294</name>
</gene>
<proteinExistence type="predicted"/>
<organism evidence="2 3">
    <name type="scientific">Sphingobacterium paludis</name>
    <dbReference type="NCBI Taxonomy" id="1476465"/>
    <lineage>
        <taxon>Bacteria</taxon>
        <taxon>Pseudomonadati</taxon>
        <taxon>Bacteroidota</taxon>
        <taxon>Sphingobacteriia</taxon>
        <taxon>Sphingobacteriales</taxon>
        <taxon>Sphingobacteriaceae</taxon>
        <taxon>Sphingobacterium</taxon>
    </lineage>
</organism>
<evidence type="ECO:0000313" key="3">
    <source>
        <dbReference type="Proteomes" id="UP000294752"/>
    </source>
</evidence>
<dbReference type="OrthoDB" id="830908at2"/>
<keyword evidence="3" id="KW-1185">Reference proteome</keyword>
<dbReference type="RefSeq" id="WP_133638547.1">
    <property type="nucleotide sequence ID" value="NZ_SNZV01000001.1"/>
</dbReference>
<feature type="signal peptide" evidence="1">
    <location>
        <begin position="1"/>
        <end position="18"/>
    </location>
</feature>
<dbReference type="EMBL" id="SNZV01000001">
    <property type="protein sequence ID" value="TDS17429.1"/>
    <property type="molecule type" value="Genomic_DNA"/>
</dbReference>
<feature type="chain" id="PRO_5020765134" evidence="1">
    <location>
        <begin position="19"/>
        <end position="811"/>
    </location>
</feature>
<dbReference type="Proteomes" id="UP000294752">
    <property type="component" value="Unassembled WGS sequence"/>
</dbReference>
<reference evidence="2 3" key="1">
    <citation type="submission" date="2019-03" db="EMBL/GenBank/DDBJ databases">
        <title>Genomic Encyclopedia of Type Strains, Phase III (KMG-III): the genomes of soil and plant-associated and newly described type strains.</title>
        <authorList>
            <person name="Whitman W."/>
        </authorList>
    </citation>
    <scope>NUCLEOTIDE SEQUENCE [LARGE SCALE GENOMIC DNA]</scope>
    <source>
        <strain evidence="2 3">CGMCC 1.12801</strain>
    </source>
</reference>
<keyword evidence="1" id="KW-0732">Signal</keyword>
<sequence>MKNFLFLLFMQLPFVLLAQDTLFFDAEWKETTAAEHTYYRLLPLKKVGELLFIQDFYSDGTPQMQGYVLASDQESYVGDAYWYDGDGLDQSSKQSINRSSVTVLHYYYPDGSRWKTLQYNAKGHIQKVQVYVKGKELAAGEISTDDRYQGNFSPKIPDRYYDHTTPVADAMVETIAGPPVEGWTAGALRSEKVAYTETIYWLDGKMASEKQFAADHTLLHTSHWDMDGKLRSSFKADEAGTRFSYYMKNGFAAQVRVEEDRQDETGEKKLVTTFSPVGKLVSKARFVDGVLQEVVQYQDGKPHDTQTYRNNEPFDGFFIKDIGIRATEYQLQGGKLVGEVITRDLASDTIFARGIYKDGRPFDGFFYLTDDTYQLLQYRNGKQEGWQLAYADYLGQELAAAYEMKAGTREGVTKTYRQGVLLSEGMYKNGKIFSGTILEGDDQLTYQDGSLTQRGYYATNGQGKAMKTEYFEDNQLAKVVYNDFTIAEDPQTTYAGVYRKGIPYDGYFKLDTLVDNIALISYFEKGMLRRKYGLDFLDQLDRYQHYTYNQKTTYENGRVLDGPVYSMIGRERLLSSYYKNGKMHAFDLNLFAMHYFNRLTIKLSENELLLTELAVPLQIKAYVKSGNIVADLLYDGKVVTSSVPSAAVAESQANSLTRYYVEGGELKTAITALENDEQQHALDDTEGLNNALLRELFYVFNVQKFSDLQQVFTQLYENVQQDDLHAIFEIDRSAVFPVSAEKALTYLHYNEQGEAFEGIRLTVQQDKKILAEAIKNGVVMESKKFDSLEHLLESDQKELRDLEFRTFDGIQ</sequence>
<comment type="caution">
    <text evidence="2">The sequence shown here is derived from an EMBL/GenBank/DDBJ whole genome shotgun (WGS) entry which is preliminary data.</text>
</comment>
<accession>A0A4R7D865</accession>
<evidence type="ECO:0000313" key="2">
    <source>
        <dbReference type="EMBL" id="TDS17429.1"/>
    </source>
</evidence>
<dbReference type="AlphaFoldDB" id="A0A4R7D865"/>
<name>A0A4R7D865_9SPHI</name>
<evidence type="ECO:0000256" key="1">
    <source>
        <dbReference type="SAM" id="SignalP"/>
    </source>
</evidence>